<name>A0A1R3RLH4_ASPC5</name>
<proteinExistence type="predicted"/>
<keyword evidence="3" id="KW-1185">Reference proteome</keyword>
<dbReference type="VEuPathDB" id="FungiDB:ASPCADRAFT_207804"/>
<sequence length="70" mass="7408">MEGKISAPFLTRPSAMLLLLATRPTAVELCWLAPIDARRCAETTAGWSSGPLHLASKVLIAGTTPSTRDS</sequence>
<feature type="chain" id="PRO_5012006197" description="Secreted protein" evidence="1">
    <location>
        <begin position="27"/>
        <end position="70"/>
    </location>
</feature>
<dbReference type="Proteomes" id="UP000188318">
    <property type="component" value="Unassembled WGS sequence"/>
</dbReference>
<reference evidence="3" key="1">
    <citation type="journal article" date="2017" name="Genome Biol.">
        <title>Comparative genomics reveals high biological diversity and specific adaptations in the industrially and medically important fungal genus Aspergillus.</title>
        <authorList>
            <person name="de Vries R.P."/>
            <person name="Riley R."/>
            <person name="Wiebenga A."/>
            <person name="Aguilar-Osorio G."/>
            <person name="Amillis S."/>
            <person name="Uchima C.A."/>
            <person name="Anderluh G."/>
            <person name="Asadollahi M."/>
            <person name="Askin M."/>
            <person name="Barry K."/>
            <person name="Battaglia E."/>
            <person name="Bayram O."/>
            <person name="Benocci T."/>
            <person name="Braus-Stromeyer S.A."/>
            <person name="Caldana C."/>
            <person name="Canovas D."/>
            <person name="Cerqueira G.C."/>
            <person name="Chen F."/>
            <person name="Chen W."/>
            <person name="Choi C."/>
            <person name="Clum A."/>
            <person name="Dos Santos R.A."/>
            <person name="Damasio A.R."/>
            <person name="Diallinas G."/>
            <person name="Emri T."/>
            <person name="Fekete E."/>
            <person name="Flipphi M."/>
            <person name="Freyberg S."/>
            <person name="Gallo A."/>
            <person name="Gournas C."/>
            <person name="Habgood R."/>
            <person name="Hainaut M."/>
            <person name="Harispe M.L."/>
            <person name="Henrissat B."/>
            <person name="Hilden K.S."/>
            <person name="Hope R."/>
            <person name="Hossain A."/>
            <person name="Karabika E."/>
            <person name="Karaffa L."/>
            <person name="Karanyi Z."/>
            <person name="Krasevec N."/>
            <person name="Kuo A."/>
            <person name="Kusch H."/>
            <person name="LaButti K."/>
            <person name="Lagendijk E.L."/>
            <person name="Lapidus A."/>
            <person name="Levasseur A."/>
            <person name="Lindquist E."/>
            <person name="Lipzen A."/>
            <person name="Logrieco A.F."/>
            <person name="MacCabe A."/>
            <person name="Maekelae M.R."/>
            <person name="Malavazi I."/>
            <person name="Melin P."/>
            <person name="Meyer V."/>
            <person name="Mielnichuk N."/>
            <person name="Miskei M."/>
            <person name="Molnar A.P."/>
            <person name="Mule G."/>
            <person name="Ngan C.Y."/>
            <person name="Orejas M."/>
            <person name="Orosz E."/>
            <person name="Ouedraogo J.P."/>
            <person name="Overkamp K.M."/>
            <person name="Park H.-S."/>
            <person name="Perrone G."/>
            <person name="Piumi F."/>
            <person name="Punt P.J."/>
            <person name="Ram A.F."/>
            <person name="Ramon A."/>
            <person name="Rauscher S."/>
            <person name="Record E."/>
            <person name="Riano-Pachon D.M."/>
            <person name="Robert V."/>
            <person name="Roehrig J."/>
            <person name="Ruller R."/>
            <person name="Salamov A."/>
            <person name="Salih N.S."/>
            <person name="Samson R.A."/>
            <person name="Sandor E."/>
            <person name="Sanguinetti M."/>
            <person name="Schuetze T."/>
            <person name="Sepcic K."/>
            <person name="Shelest E."/>
            <person name="Sherlock G."/>
            <person name="Sophianopoulou V."/>
            <person name="Squina F.M."/>
            <person name="Sun H."/>
            <person name="Susca A."/>
            <person name="Todd R.B."/>
            <person name="Tsang A."/>
            <person name="Unkles S.E."/>
            <person name="van de Wiele N."/>
            <person name="van Rossen-Uffink D."/>
            <person name="Oliveira J.V."/>
            <person name="Vesth T.C."/>
            <person name="Visser J."/>
            <person name="Yu J.-H."/>
            <person name="Zhou M."/>
            <person name="Andersen M.R."/>
            <person name="Archer D.B."/>
            <person name="Baker S.E."/>
            <person name="Benoit I."/>
            <person name="Brakhage A.A."/>
            <person name="Braus G.H."/>
            <person name="Fischer R."/>
            <person name="Frisvad J.C."/>
            <person name="Goldman G.H."/>
            <person name="Houbraken J."/>
            <person name="Oakley B."/>
            <person name="Pocsi I."/>
            <person name="Scazzocchio C."/>
            <person name="Seiboth B."/>
            <person name="vanKuyk P.A."/>
            <person name="Wortman J."/>
            <person name="Dyer P.S."/>
            <person name="Grigoriev I.V."/>
        </authorList>
    </citation>
    <scope>NUCLEOTIDE SEQUENCE [LARGE SCALE GENOMIC DNA]</scope>
    <source>
        <strain evidence="3">ITEM 5010</strain>
    </source>
</reference>
<gene>
    <name evidence="2" type="ORF">ASPCADRAFT_207804</name>
</gene>
<feature type="signal peptide" evidence="1">
    <location>
        <begin position="1"/>
        <end position="26"/>
    </location>
</feature>
<evidence type="ECO:0000313" key="2">
    <source>
        <dbReference type="EMBL" id="OOF95331.1"/>
    </source>
</evidence>
<evidence type="ECO:0000313" key="3">
    <source>
        <dbReference type="Proteomes" id="UP000188318"/>
    </source>
</evidence>
<dbReference type="EMBL" id="KV907500">
    <property type="protein sequence ID" value="OOF95331.1"/>
    <property type="molecule type" value="Genomic_DNA"/>
</dbReference>
<dbReference type="AlphaFoldDB" id="A0A1R3RLH4"/>
<evidence type="ECO:0008006" key="4">
    <source>
        <dbReference type="Google" id="ProtNLM"/>
    </source>
</evidence>
<keyword evidence="1" id="KW-0732">Signal</keyword>
<evidence type="ECO:0000256" key="1">
    <source>
        <dbReference type="SAM" id="SignalP"/>
    </source>
</evidence>
<organism evidence="2 3">
    <name type="scientific">Aspergillus carbonarius (strain ITEM 5010)</name>
    <dbReference type="NCBI Taxonomy" id="602072"/>
    <lineage>
        <taxon>Eukaryota</taxon>
        <taxon>Fungi</taxon>
        <taxon>Dikarya</taxon>
        <taxon>Ascomycota</taxon>
        <taxon>Pezizomycotina</taxon>
        <taxon>Eurotiomycetes</taxon>
        <taxon>Eurotiomycetidae</taxon>
        <taxon>Eurotiales</taxon>
        <taxon>Aspergillaceae</taxon>
        <taxon>Aspergillus</taxon>
        <taxon>Aspergillus subgen. Circumdati</taxon>
    </lineage>
</organism>
<protein>
    <recommendedName>
        <fullName evidence="4">Secreted protein</fullName>
    </recommendedName>
</protein>
<accession>A0A1R3RLH4</accession>